<comment type="caution">
    <text evidence="1">The sequence shown here is derived from an EMBL/GenBank/DDBJ whole genome shotgun (WGS) entry which is preliminary data.</text>
</comment>
<dbReference type="EMBL" id="VSRR010001232">
    <property type="protein sequence ID" value="MPC23622.1"/>
    <property type="molecule type" value="Genomic_DNA"/>
</dbReference>
<proteinExistence type="predicted"/>
<protein>
    <submittedName>
        <fullName evidence="1">Uncharacterized protein</fullName>
    </submittedName>
</protein>
<dbReference type="Proteomes" id="UP000324222">
    <property type="component" value="Unassembled WGS sequence"/>
</dbReference>
<sequence length="61" mass="7271">MKIFGERDKEGEEGIIEGVKEMRKKGWKRLMLRLHCRSEPDKHLSWERLERLAAPLLEGRP</sequence>
<evidence type="ECO:0000313" key="1">
    <source>
        <dbReference type="EMBL" id="MPC23622.1"/>
    </source>
</evidence>
<accession>A0A5B7DPR6</accession>
<dbReference type="AlphaFoldDB" id="A0A5B7DPR6"/>
<organism evidence="1 2">
    <name type="scientific">Portunus trituberculatus</name>
    <name type="common">Swimming crab</name>
    <name type="synonym">Neptunus trituberculatus</name>
    <dbReference type="NCBI Taxonomy" id="210409"/>
    <lineage>
        <taxon>Eukaryota</taxon>
        <taxon>Metazoa</taxon>
        <taxon>Ecdysozoa</taxon>
        <taxon>Arthropoda</taxon>
        <taxon>Crustacea</taxon>
        <taxon>Multicrustacea</taxon>
        <taxon>Malacostraca</taxon>
        <taxon>Eumalacostraca</taxon>
        <taxon>Eucarida</taxon>
        <taxon>Decapoda</taxon>
        <taxon>Pleocyemata</taxon>
        <taxon>Brachyura</taxon>
        <taxon>Eubrachyura</taxon>
        <taxon>Portunoidea</taxon>
        <taxon>Portunidae</taxon>
        <taxon>Portuninae</taxon>
        <taxon>Portunus</taxon>
    </lineage>
</organism>
<name>A0A5B7DPR6_PORTR</name>
<evidence type="ECO:0000313" key="2">
    <source>
        <dbReference type="Proteomes" id="UP000324222"/>
    </source>
</evidence>
<reference evidence="1 2" key="1">
    <citation type="submission" date="2019-05" db="EMBL/GenBank/DDBJ databases">
        <title>Another draft genome of Portunus trituberculatus and its Hox gene families provides insights of decapod evolution.</title>
        <authorList>
            <person name="Jeong J.-H."/>
            <person name="Song I."/>
            <person name="Kim S."/>
            <person name="Choi T."/>
            <person name="Kim D."/>
            <person name="Ryu S."/>
            <person name="Kim W."/>
        </authorList>
    </citation>
    <scope>NUCLEOTIDE SEQUENCE [LARGE SCALE GENOMIC DNA]</scope>
    <source>
        <tissue evidence="1">Muscle</tissue>
    </source>
</reference>
<gene>
    <name evidence="1" type="ORF">E2C01_016680</name>
</gene>
<keyword evidence="2" id="KW-1185">Reference proteome</keyword>